<evidence type="ECO:0000313" key="2">
    <source>
        <dbReference type="Proteomes" id="UP000293952"/>
    </source>
</evidence>
<accession>A0A4V1WFP8</accession>
<reference evidence="1 2" key="1">
    <citation type="submission" date="2019-02" db="EMBL/GenBank/DDBJ databases">
        <title>Genome sequence of the sea-ice species Brumimicrobium glaciale.</title>
        <authorList>
            <person name="Bowman J.P."/>
        </authorList>
    </citation>
    <scope>NUCLEOTIDE SEQUENCE [LARGE SCALE GENOMIC DNA]</scope>
    <source>
        <strain evidence="1 2">IC156</strain>
    </source>
</reference>
<protein>
    <submittedName>
        <fullName evidence="1">Uncharacterized protein</fullName>
    </submittedName>
</protein>
<dbReference type="OrthoDB" id="1466342at2"/>
<evidence type="ECO:0000313" key="1">
    <source>
        <dbReference type="EMBL" id="RYM33946.1"/>
    </source>
</evidence>
<dbReference type="AlphaFoldDB" id="A0A4V1WFP8"/>
<dbReference type="EMBL" id="SETE01000003">
    <property type="protein sequence ID" value="RYM33946.1"/>
    <property type="molecule type" value="Genomic_DNA"/>
</dbReference>
<dbReference type="Proteomes" id="UP000293952">
    <property type="component" value="Unassembled WGS sequence"/>
</dbReference>
<keyword evidence="2" id="KW-1185">Reference proteome</keyword>
<proteinExistence type="predicted"/>
<comment type="caution">
    <text evidence="1">The sequence shown here is derived from an EMBL/GenBank/DDBJ whole genome shotgun (WGS) entry which is preliminary data.</text>
</comment>
<name>A0A4V1WFP8_9FLAO</name>
<gene>
    <name evidence="1" type="ORF">ERX46_08245</name>
</gene>
<sequence>MKNLVFLIFIGFFFSSGLNAQYKPKKKKNQFYGNQRLQQPLFRWVTGDYAKHGIQFSFGPTYTFTNAKAKEGEFTIKSDNFGADSLIRYSQEAKSRIGIFAELGMVHITRKPRKIIHYYDWGIGFKLYGGREITESKFYDNRDTLIGKLDGEGKFYNGYLYGRFSAHNVFQINPNFFLDNALGFNVDYALMNGNMVYDGFRVPTEEKFQGDLIGQLHYSLGLGIKPRADKGFFFVPSIEIPFLGVQEWNGGSPAIHWFSSKYYPAMLRLKFVWLFNRDPDRCPPVDVNIIDKRYMEEQKNK</sequence>
<organism evidence="1 2">
    <name type="scientific">Brumimicrobium glaciale</name>
    <dbReference type="NCBI Taxonomy" id="200475"/>
    <lineage>
        <taxon>Bacteria</taxon>
        <taxon>Pseudomonadati</taxon>
        <taxon>Bacteroidota</taxon>
        <taxon>Flavobacteriia</taxon>
        <taxon>Flavobacteriales</taxon>
        <taxon>Crocinitomicaceae</taxon>
        <taxon>Brumimicrobium</taxon>
    </lineage>
</organism>
<dbReference type="RefSeq" id="WP_130093387.1">
    <property type="nucleotide sequence ID" value="NZ_SETE01000003.1"/>
</dbReference>